<evidence type="ECO:0000313" key="2">
    <source>
        <dbReference type="EMBL" id="CAD7257132.1"/>
    </source>
</evidence>
<evidence type="ECO:0000256" key="1">
    <source>
        <dbReference type="SAM" id="MobiDB-lite"/>
    </source>
</evidence>
<proteinExistence type="predicted"/>
<feature type="region of interest" description="Disordered" evidence="1">
    <location>
        <begin position="100"/>
        <end position="119"/>
    </location>
</feature>
<gene>
    <name evidence="2" type="ORF">TSIB3V08_LOCUS1407</name>
</gene>
<sequence length="748" mass="82853">MVHPAEIRTSISPFSAVELNTTNALANYATEAGIMVEFILANKLVVSISTAEDGEIEARYSVGTASYYEFGLYALSTHYANGLGIGKVKLEEVNPHLHGGRVENHLGKTTPSSPYRVSSSISPSSAVELDTTSTLANYATEAGTRCGMASMAFLALPHGKWSNSDHVMFQTSLRCPICSLPPIPLFHEKTAPIHPTEIRTSISSSSAVKLNTTSTLANYVTEVGGKIQVLTQRSQEVFEGEMLGARIGAVQEPGYWMNFSTEDNNQSVVPSIDSVDPTAQTSWSSCYLMQHGAEVLPSTLGCSKLAVILDNEKECKQLNILVGKVSKEEKERYSRETLVKRAIANCGARQIEDQSVGDESSGMVTTEKGIATIMLCYALLDKQALSRTVKVWVYTIHSDLNEFRRSLQDACLFIWEELVAVLIDNIISSLPVELEEVNPHLRGGRVENHLGKTTPVHPTEIRTSISPSSAVELNTTNALANYATEADIAYVPFRKLMSPFVSGGWWYVYIQGGSDVAYRKRSKVPKRELFCPPYQPPPLKPIPFYQFRVFTADFEEKRRKFWELKEEAEDRLLLLFFDFTDCDQNIGLLLFLIQPIGRLVYATRTIFVKECALGIGKVELEEVNPHLRGERVENHLGKTTPVHPTEIRTSISPSSAVELNTTSVKDYWFLNDDYCVGAYGNCFKGVKSDCDKPQCVPGDGVGRSCLTINRQMDGPSIDSLAPFVCFVEKRPLLNDVTCFDALRHHPQT</sequence>
<protein>
    <submittedName>
        <fullName evidence="2">Uncharacterized protein</fullName>
    </submittedName>
</protein>
<dbReference type="AlphaFoldDB" id="A0A7R9AN77"/>
<name>A0A7R9AN77_TIMSH</name>
<reference evidence="2" key="1">
    <citation type="submission" date="2020-11" db="EMBL/GenBank/DDBJ databases">
        <authorList>
            <person name="Tran Van P."/>
        </authorList>
    </citation>
    <scope>NUCLEOTIDE SEQUENCE</scope>
</reference>
<accession>A0A7R9AN77</accession>
<dbReference type="EMBL" id="OC000397">
    <property type="protein sequence ID" value="CAD7257132.1"/>
    <property type="molecule type" value="Genomic_DNA"/>
</dbReference>
<organism evidence="2">
    <name type="scientific">Timema shepardi</name>
    <name type="common">Walking stick</name>
    <dbReference type="NCBI Taxonomy" id="629360"/>
    <lineage>
        <taxon>Eukaryota</taxon>
        <taxon>Metazoa</taxon>
        <taxon>Ecdysozoa</taxon>
        <taxon>Arthropoda</taxon>
        <taxon>Hexapoda</taxon>
        <taxon>Insecta</taxon>
        <taxon>Pterygota</taxon>
        <taxon>Neoptera</taxon>
        <taxon>Polyneoptera</taxon>
        <taxon>Phasmatodea</taxon>
        <taxon>Timematodea</taxon>
        <taxon>Timematoidea</taxon>
        <taxon>Timematidae</taxon>
        <taxon>Timema</taxon>
    </lineage>
</organism>